<dbReference type="GO" id="GO:0061630">
    <property type="term" value="F:ubiquitin protein ligase activity"/>
    <property type="evidence" value="ECO:0007669"/>
    <property type="project" value="TreeGrafter"/>
</dbReference>
<evidence type="ECO:0000256" key="5">
    <source>
        <dbReference type="SAM" id="Phobius"/>
    </source>
</evidence>
<dbReference type="PROSITE" id="PS50026">
    <property type="entry name" value="EGF_3"/>
    <property type="match status" value="3"/>
</dbReference>
<dbReference type="SUPFAM" id="SSF57196">
    <property type="entry name" value="EGF/Laminin"/>
    <property type="match status" value="3"/>
</dbReference>
<evidence type="ECO:0000256" key="4">
    <source>
        <dbReference type="PROSITE-ProRule" id="PRU00504"/>
    </source>
</evidence>
<dbReference type="PROSITE" id="PS00022">
    <property type="entry name" value="EGF_1"/>
    <property type="match status" value="3"/>
</dbReference>
<dbReference type="SMART" id="SM00181">
    <property type="entry name" value="EGF"/>
    <property type="match status" value="3"/>
</dbReference>
<dbReference type="GO" id="GO:0000209">
    <property type="term" value="P:protein polyubiquitination"/>
    <property type="evidence" value="ECO:0007669"/>
    <property type="project" value="TreeGrafter"/>
</dbReference>
<dbReference type="SMART" id="SM00179">
    <property type="entry name" value="EGF_CA"/>
    <property type="match status" value="2"/>
</dbReference>
<name>A0A815QJ16_ADIRI</name>
<dbReference type="Gene3D" id="2.10.25.10">
    <property type="entry name" value="Laminin"/>
    <property type="match status" value="3"/>
</dbReference>
<dbReference type="GO" id="GO:0005509">
    <property type="term" value="F:calcium ion binding"/>
    <property type="evidence" value="ECO:0007669"/>
    <property type="project" value="InterPro"/>
</dbReference>
<dbReference type="EMBL" id="CAJNOJ010000483">
    <property type="protein sequence ID" value="CAF1463945.1"/>
    <property type="molecule type" value="Genomic_DNA"/>
</dbReference>
<keyword evidence="5" id="KW-0472">Membrane</keyword>
<feature type="repeat" description="NHL" evidence="4">
    <location>
        <begin position="286"/>
        <end position="329"/>
    </location>
</feature>
<dbReference type="GO" id="GO:0043161">
    <property type="term" value="P:proteasome-mediated ubiquitin-dependent protein catabolic process"/>
    <property type="evidence" value="ECO:0007669"/>
    <property type="project" value="TreeGrafter"/>
</dbReference>
<feature type="disulfide bond" evidence="3">
    <location>
        <begin position="679"/>
        <end position="696"/>
    </location>
</feature>
<feature type="domain" description="EGF-like" evidence="6">
    <location>
        <begin position="749"/>
        <end position="785"/>
    </location>
</feature>
<keyword evidence="1" id="KW-0677">Repeat</keyword>
<comment type="caution">
    <text evidence="3">Lacks conserved residue(s) required for the propagation of feature annotation.</text>
</comment>
<dbReference type="PANTHER" id="PTHR24104">
    <property type="entry name" value="E3 UBIQUITIN-PROTEIN LIGASE NHLRC1-RELATED"/>
    <property type="match status" value="1"/>
</dbReference>
<dbReference type="Pfam" id="PF01436">
    <property type="entry name" value="NHL"/>
    <property type="match status" value="3"/>
</dbReference>
<proteinExistence type="predicted"/>
<dbReference type="CDD" id="cd05819">
    <property type="entry name" value="NHL"/>
    <property type="match status" value="3"/>
</dbReference>
<evidence type="ECO:0000256" key="2">
    <source>
        <dbReference type="ARBA" id="ARBA00023157"/>
    </source>
</evidence>
<sequence>MYQFSKRVIAHIGDDSTIILSSLLVKIKLSSQLSWNQNGTTVAGNASGKKGSSLSELDGPIGISITDNDVLYVSDSPNHRVLVVDLSQTTNIFAIGSDQGSALGRFNQPIDVFVFNSSLYVTDEHNNRIQNMRLDGSNLTMAYNTTSLGQPFYLYVDSYENVYVTSRTTHCVFVFPPNSTNGTRVAGNGIQGSTNEQLDWPYGIFVSDNGTIYVADRNNHRIMKWLAGASSGIRVAGDGTSGYSLTQVNSPTDVVVDENEFMYITEAGSSRITRWAPNSSCGTCIVACSGTTGTGPNQLNQPHSLAFDSFGSLYVSEWSKNRVQKFELLNYPVPYNQPNLDSNATWSECGVTFIDNTTFRSFERGFFIDSNDTLYLVDYVSSRILIWHDHTTNPSRELSATLFEYTGLFVTLNGDIYFQNGTQTGRIDKFSSNSNTSQFVTMFSGNCYGLFVDIRNTLYCSLYKEHRVVAVSLSDNNRSAVTIAGTGSAGSQLHELQYPWGIYVDINFNLYVTDEVNDRIQLFRRGERNGTIVAGKNIPNGLTLNKPTDVVLDGNGFLYIADNKNNRIIRVGDGNFECIAGCTKTPGSASNQLNFAYALRLDSVGNLYVADEANYRIQEFSVSSSSCQTSPFVTTAVTSTHPNNSTSLFWNPHSCGINTTDIGSYCNISGNICHVQNPCLNTDNCTSLNNNQDYYCSCPLGFSGKRCQNDERPCKPSTCLNNGICNTTSTSIFNCTCSSGYEGARCETKINYCWTVTCKNRGVCRPLLGGYKCECLSGTEGEHCEQVTTKLLIYRIMSKSFAFIAIVAMGSVALFVIVMDVLKYFFGIDVTRREREEIRRERGEKRRKPLIGRFVYVNAIPARTKETL</sequence>
<protein>
    <recommendedName>
        <fullName evidence="6">EGF-like domain-containing protein</fullName>
    </recommendedName>
</protein>
<evidence type="ECO:0000313" key="7">
    <source>
        <dbReference type="EMBL" id="CAF1463945.1"/>
    </source>
</evidence>
<keyword evidence="5" id="KW-0812">Transmembrane</keyword>
<feature type="repeat" description="NHL" evidence="4">
    <location>
        <begin position="192"/>
        <end position="228"/>
    </location>
</feature>
<dbReference type="GO" id="GO:0008270">
    <property type="term" value="F:zinc ion binding"/>
    <property type="evidence" value="ECO:0007669"/>
    <property type="project" value="UniProtKB-KW"/>
</dbReference>
<dbReference type="OrthoDB" id="10055367at2759"/>
<feature type="disulfide bond" evidence="3">
    <location>
        <begin position="775"/>
        <end position="784"/>
    </location>
</feature>
<dbReference type="CDD" id="cd00054">
    <property type="entry name" value="EGF_CA"/>
    <property type="match status" value="3"/>
</dbReference>
<dbReference type="InterPro" id="IPR001258">
    <property type="entry name" value="NHL_repeat"/>
</dbReference>
<reference evidence="7" key="1">
    <citation type="submission" date="2021-02" db="EMBL/GenBank/DDBJ databases">
        <authorList>
            <person name="Nowell W R."/>
        </authorList>
    </citation>
    <scope>NUCLEOTIDE SEQUENCE</scope>
</reference>
<dbReference type="Gene3D" id="2.120.10.30">
    <property type="entry name" value="TolB, C-terminal domain"/>
    <property type="match status" value="3"/>
</dbReference>
<dbReference type="PROSITE" id="PS01186">
    <property type="entry name" value="EGF_2"/>
    <property type="match status" value="2"/>
</dbReference>
<keyword evidence="3" id="KW-0245">EGF-like domain</keyword>
<feature type="disulfide bond" evidence="3">
    <location>
        <begin position="737"/>
        <end position="746"/>
    </location>
</feature>
<evidence type="ECO:0000256" key="1">
    <source>
        <dbReference type="ARBA" id="ARBA00022737"/>
    </source>
</evidence>
<evidence type="ECO:0000256" key="3">
    <source>
        <dbReference type="PROSITE-ProRule" id="PRU00076"/>
    </source>
</evidence>
<dbReference type="PROSITE" id="PS51125">
    <property type="entry name" value="NHL"/>
    <property type="match status" value="4"/>
</dbReference>
<dbReference type="InterPro" id="IPR050952">
    <property type="entry name" value="TRIM-NHL_E3_ligases"/>
</dbReference>
<dbReference type="InterPro" id="IPR001881">
    <property type="entry name" value="EGF-like_Ca-bd_dom"/>
</dbReference>
<gene>
    <name evidence="7" type="ORF">EDS130_LOCUS40344</name>
</gene>
<feature type="repeat" description="NHL" evidence="4">
    <location>
        <begin position="44"/>
        <end position="87"/>
    </location>
</feature>
<dbReference type="AlphaFoldDB" id="A0A815QJ16"/>
<feature type="disulfide bond" evidence="3">
    <location>
        <begin position="698"/>
        <end position="707"/>
    </location>
</feature>
<dbReference type="InterPro" id="IPR011042">
    <property type="entry name" value="6-blade_b-propeller_TolB-like"/>
</dbReference>
<evidence type="ECO:0000313" key="8">
    <source>
        <dbReference type="Proteomes" id="UP000663852"/>
    </source>
</evidence>
<feature type="domain" description="EGF-like" evidence="6">
    <location>
        <begin position="710"/>
        <end position="747"/>
    </location>
</feature>
<feature type="transmembrane region" description="Helical" evidence="5">
    <location>
        <begin position="801"/>
        <end position="826"/>
    </location>
</feature>
<dbReference type="SUPFAM" id="SSF101898">
    <property type="entry name" value="NHL repeat"/>
    <property type="match status" value="2"/>
</dbReference>
<dbReference type="InterPro" id="IPR000742">
    <property type="entry name" value="EGF"/>
</dbReference>
<dbReference type="PANTHER" id="PTHR24104:SF25">
    <property type="entry name" value="PROTEIN LIN-41"/>
    <property type="match status" value="1"/>
</dbReference>
<dbReference type="Proteomes" id="UP000663852">
    <property type="component" value="Unassembled WGS sequence"/>
</dbReference>
<feature type="repeat" description="NHL" evidence="4">
    <location>
        <begin position="487"/>
        <end position="526"/>
    </location>
</feature>
<keyword evidence="2 3" id="KW-1015">Disulfide bond</keyword>
<accession>A0A815QJ16</accession>
<evidence type="ECO:0000259" key="6">
    <source>
        <dbReference type="PROSITE" id="PS50026"/>
    </source>
</evidence>
<organism evidence="7 8">
    <name type="scientific">Adineta ricciae</name>
    <name type="common">Rotifer</name>
    <dbReference type="NCBI Taxonomy" id="249248"/>
    <lineage>
        <taxon>Eukaryota</taxon>
        <taxon>Metazoa</taxon>
        <taxon>Spiralia</taxon>
        <taxon>Gnathifera</taxon>
        <taxon>Rotifera</taxon>
        <taxon>Eurotatoria</taxon>
        <taxon>Bdelloidea</taxon>
        <taxon>Adinetida</taxon>
        <taxon>Adinetidae</taxon>
        <taxon>Adineta</taxon>
    </lineage>
</organism>
<feature type="domain" description="EGF-like" evidence="6">
    <location>
        <begin position="669"/>
        <end position="708"/>
    </location>
</feature>
<keyword evidence="5" id="KW-1133">Transmembrane helix</keyword>
<dbReference type="Gene3D" id="2.40.10.500">
    <property type="match status" value="1"/>
</dbReference>
<comment type="caution">
    <text evidence="7">The sequence shown here is derived from an EMBL/GenBank/DDBJ whole genome shotgun (WGS) entry which is preliminary data.</text>
</comment>